<keyword evidence="2" id="KW-1133">Transmembrane helix</keyword>
<accession>A0A9P7F6G7</accession>
<evidence type="ECO:0000256" key="2">
    <source>
        <dbReference type="SAM" id="Phobius"/>
    </source>
</evidence>
<dbReference type="OrthoDB" id="2675098at2759"/>
<feature type="compositionally biased region" description="Low complexity" evidence="1">
    <location>
        <begin position="138"/>
        <end position="148"/>
    </location>
</feature>
<dbReference type="EMBL" id="JABBWM010000026">
    <property type="protein sequence ID" value="KAG2108676.1"/>
    <property type="molecule type" value="Genomic_DNA"/>
</dbReference>
<dbReference type="AlphaFoldDB" id="A0A9P7F6G7"/>
<dbReference type="RefSeq" id="XP_041293046.1">
    <property type="nucleotide sequence ID" value="XM_041433657.1"/>
</dbReference>
<dbReference type="GeneID" id="64695916"/>
<evidence type="ECO:0000313" key="3">
    <source>
        <dbReference type="EMBL" id="KAG2108676.1"/>
    </source>
</evidence>
<sequence length="157" mass="17974">MSARFIGAYSYLILMYSDISLALAHIFHDIRRKSIGLPKERGKVRKDYPDPDECEKLPEGCGKLPEITMRFRPEWIQRKGCRDKVRSRIGPEDRGKVPEELPETRRSVGSEDQRIRGAEEQRSRGAEEQRSRGAEEQSSGLGNSSLGLRWILTKSED</sequence>
<keyword evidence="4" id="KW-1185">Reference proteome</keyword>
<dbReference type="Proteomes" id="UP000823399">
    <property type="component" value="Unassembled WGS sequence"/>
</dbReference>
<gene>
    <name evidence="3" type="ORF">F5147DRAFT_652676</name>
</gene>
<protein>
    <submittedName>
        <fullName evidence="3">Uncharacterized protein</fullName>
    </submittedName>
</protein>
<name>A0A9P7F6G7_9AGAM</name>
<feature type="transmembrane region" description="Helical" evidence="2">
    <location>
        <begin position="6"/>
        <end position="27"/>
    </location>
</feature>
<evidence type="ECO:0000313" key="4">
    <source>
        <dbReference type="Proteomes" id="UP000823399"/>
    </source>
</evidence>
<keyword evidence="2" id="KW-0472">Membrane</keyword>
<feature type="compositionally biased region" description="Basic and acidic residues" evidence="1">
    <location>
        <begin position="80"/>
        <end position="135"/>
    </location>
</feature>
<proteinExistence type="predicted"/>
<keyword evidence="2" id="KW-0812">Transmembrane</keyword>
<comment type="caution">
    <text evidence="3">The sequence shown here is derived from an EMBL/GenBank/DDBJ whole genome shotgun (WGS) entry which is preliminary data.</text>
</comment>
<feature type="region of interest" description="Disordered" evidence="1">
    <location>
        <begin position="80"/>
        <end position="157"/>
    </location>
</feature>
<organism evidence="3 4">
    <name type="scientific">Suillus discolor</name>
    <dbReference type="NCBI Taxonomy" id="1912936"/>
    <lineage>
        <taxon>Eukaryota</taxon>
        <taxon>Fungi</taxon>
        <taxon>Dikarya</taxon>
        <taxon>Basidiomycota</taxon>
        <taxon>Agaricomycotina</taxon>
        <taxon>Agaricomycetes</taxon>
        <taxon>Agaricomycetidae</taxon>
        <taxon>Boletales</taxon>
        <taxon>Suillineae</taxon>
        <taxon>Suillaceae</taxon>
        <taxon>Suillus</taxon>
    </lineage>
</organism>
<evidence type="ECO:0000256" key="1">
    <source>
        <dbReference type="SAM" id="MobiDB-lite"/>
    </source>
</evidence>
<reference evidence="3" key="1">
    <citation type="journal article" date="2020" name="New Phytol.">
        <title>Comparative genomics reveals dynamic genome evolution in host specialist ectomycorrhizal fungi.</title>
        <authorList>
            <person name="Lofgren L.A."/>
            <person name="Nguyen N.H."/>
            <person name="Vilgalys R."/>
            <person name="Ruytinx J."/>
            <person name="Liao H.L."/>
            <person name="Branco S."/>
            <person name="Kuo A."/>
            <person name="LaButti K."/>
            <person name="Lipzen A."/>
            <person name="Andreopoulos W."/>
            <person name="Pangilinan J."/>
            <person name="Riley R."/>
            <person name="Hundley H."/>
            <person name="Na H."/>
            <person name="Barry K."/>
            <person name="Grigoriev I.V."/>
            <person name="Stajich J.E."/>
            <person name="Kennedy P.G."/>
        </authorList>
    </citation>
    <scope>NUCLEOTIDE SEQUENCE</scope>
    <source>
        <strain evidence="3">FC423</strain>
    </source>
</reference>